<feature type="domain" description="VWFA" evidence="1">
    <location>
        <begin position="436"/>
        <end position="627"/>
    </location>
</feature>
<evidence type="ECO:0000259" key="1">
    <source>
        <dbReference type="SMART" id="SM00327"/>
    </source>
</evidence>
<accession>A0AAV4LJU4</accession>
<keyword evidence="3" id="KW-1185">Reference proteome</keyword>
<dbReference type="InterPro" id="IPR036465">
    <property type="entry name" value="vWFA_dom_sf"/>
</dbReference>
<dbReference type="InterPro" id="IPR002035">
    <property type="entry name" value="VWF_A"/>
</dbReference>
<dbReference type="Gene3D" id="3.40.50.410">
    <property type="entry name" value="von Willebrand factor, type A domain"/>
    <property type="match status" value="1"/>
</dbReference>
<dbReference type="SUPFAM" id="SSF53300">
    <property type="entry name" value="vWA-like"/>
    <property type="match status" value="1"/>
</dbReference>
<dbReference type="CDD" id="cd01454">
    <property type="entry name" value="vWA_norD_type"/>
    <property type="match status" value="1"/>
</dbReference>
<dbReference type="Proteomes" id="UP001057291">
    <property type="component" value="Unassembled WGS sequence"/>
</dbReference>
<organism evidence="2 3">
    <name type="scientific">Collibacillus ludicampi</name>
    <dbReference type="NCBI Taxonomy" id="2771369"/>
    <lineage>
        <taxon>Bacteria</taxon>
        <taxon>Bacillati</taxon>
        <taxon>Bacillota</taxon>
        <taxon>Bacilli</taxon>
        <taxon>Bacillales</taxon>
        <taxon>Alicyclobacillaceae</taxon>
        <taxon>Collibacillus</taxon>
    </lineage>
</organism>
<sequence>MDSFLRMQLLDLARTLMQSDDLHLDVSYHSSLHAEWDTLYISQFWSDYPADDQCSGMKSDVYLRCIGSAWFSNTLDIRIFLERVSACPLPRFAKNLFALCEDLRLEKICKRVRPGTVRVFSKRRRLYSDYFKKQTRVHLMRREEADALFASIYLWHATARIDPELPDSLLNVLQQTHPWLERVNETKSTQEVASVCHEIVDIVCSAISKDMVTSYFSTHAYNGTEKPFHQAIQPSEFMEEIRRRKRLKNDDKTNVSHQEDSFKAKEKLPTWHRETKEQTQGFLQFELEQGVPSDRMSETVRESDPGDQAMALVQGSTRFSQQNDYSDNEPLMQQLADRMAGESEDYGEINRLARSVFLDPDLPSSEDMYAYAQMVEQITPFQRKLMRSIQMTLEQKKTASEEKLPFGRLSKKLTHMFTDQQLRLFYKKRNPIHQIDAAFLMLVDCSASMANKMYETKLGITLFHEVLRSLRIPHAIVGYWEDSDHASDADYPNMFQVVIDFPSSLSRKSGPNLLQLSPEQDNRDGYAIRVMTRLLQQRSEKHKILLVFTDGEPAATNYSDDGILDTYQAVLQARRLGMDVIGIFLANGEISESERQTMHNIYGPYSLLVPQVEELPHHLTPVLRKLLVKTI</sequence>
<proteinExistence type="predicted"/>
<dbReference type="SMART" id="SM00327">
    <property type="entry name" value="VWA"/>
    <property type="match status" value="1"/>
</dbReference>
<dbReference type="PANTHER" id="PTHR41248:SF1">
    <property type="entry name" value="NORD PROTEIN"/>
    <property type="match status" value="1"/>
</dbReference>
<evidence type="ECO:0000313" key="2">
    <source>
        <dbReference type="EMBL" id="GIM48112.1"/>
    </source>
</evidence>
<dbReference type="InterPro" id="IPR051928">
    <property type="entry name" value="NorD/CobT"/>
</dbReference>
<dbReference type="AlphaFoldDB" id="A0AAV4LJU4"/>
<dbReference type="EMBL" id="BOQE01000001">
    <property type="protein sequence ID" value="GIM48112.1"/>
    <property type="molecule type" value="Genomic_DNA"/>
</dbReference>
<dbReference type="PANTHER" id="PTHR41248">
    <property type="entry name" value="NORD PROTEIN"/>
    <property type="match status" value="1"/>
</dbReference>
<name>A0AAV4LJU4_9BACL</name>
<reference evidence="2" key="1">
    <citation type="journal article" date="2023" name="Int. J. Syst. Evol. Microbiol.">
        <title>Collibacillus ludicampi gen. nov., sp. nov., a new soil bacterium of the family Alicyclobacillaceae.</title>
        <authorList>
            <person name="Jojima T."/>
            <person name="Ioku Y."/>
            <person name="Fukuta Y."/>
            <person name="Shirasaka N."/>
            <person name="Matsumura Y."/>
            <person name="Mori M."/>
        </authorList>
    </citation>
    <scope>NUCLEOTIDE SEQUENCE</scope>
    <source>
        <strain evidence="2">TP075</strain>
    </source>
</reference>
<comment type="caution">
    <text evidence="2">The sequence shown here is derived from an EMBL/GenBank/DDBJ whole genome shotgun (WGS) entry which is preliminary data.</text>
</comment>
<gene>
    <name evidence="2" type="primary">yojO</name>
    <name evidence="2" type="ORF">DNHGIG_36610</name>
</gene>
<evidence type="ECO:0000313" key="3">
    <source>
        <dbReference type="Proteomes" id="UP001057291"/>
    </source>
</evidence>
<dbReference type="RefSeq" id="WP_282201021.1">
    <property type="nucleotide sequence ID" value="NZ_BOQE01000001.1"/>
</dbReference>
<protein>
    <recommendedName>
        <fullName evidence="1">VWFA domain-containing protein</fullName>
    </recommendedName>
</protein>